<evidence type="ECO:0008006" key="3">
    <source>
        <dbReference type="Google" id="ProtNLM"/>
    </source>
</evidence>
<keyword evidence="2" id="KW-1185">Reference proteome</keyword>
<protein>
    <recommendedName>
        <fullName evidence="3">SIR2-like domain-containing protein</fullName>
    </recommendedName>
</protein>
<dbReference type="RefSeq" id="WP_354558624.1">
    <property type="nucleotide sequence ID" value="NZ_JBEPMB010000013.1"/>
</dbReference>
<reference evidence="1 2" key="1">
    <citation type="submission" date="2024-06" db="EMBL/GenBank/DDBJ databases">
        <title>Genomic Encyclopedia of Type Strains, Phase IV (KMG-IV): sequencing the most valuable type-strain genomes for metagenomic binning, comparative biology and taxonomic classification.</title>
        <authorList>
            <person name="Goeker M."/>
        </authorList>
    </citation>
    <scope>NUCLEOTIDE SEQUENCE [LARGE SCALE GENOMIC DNA]</scope>
    <source>
        <strain evidence="1 2">DSM 29780</strain>
    </source>
</reference>
<evidence type="ECO:0000313" key="1">
    <source>
        <dbReference type="EMBL" id="MET3616167.1"/>
    </source>
</evidence>
<accession>A0ABV2J5X0</accession>
<dbReference type="InterPro" id="IPR029035">
    <property type="entry name" value="DHS-like_NAD/FAD-binding_dom"/>
</dbReference>
<dbReference type="SUPFAM" id="SSF52467">
    <property type="entry name" value="DHS-like NAD/FAD-binding domain"/>
    <property type="match status" value="1"/>
</dbReference>
<organism evidence="1 2">
    <name type="scientific">Rhizobium aquaticum</name>
    <dbReference type="NCBI Taxonomy" id="1549636"/>
    <lineage>
        <taxon>Bacteria</taxon>
        <taxon>Pseudomonadati</taxon>
        <taxon>Pseudomonadota</taxon>
        <taxon>Alphaproteobacteria</taxon>
        <taxon>Hyphomicrobiales</taxon>
        <taxon>Rhizobiaceae</taxon>
        <taxon>Rhizobium/Agrobacterium group</taxon>
        <taxon>Rhizobium</taxon>
    </lineage>
</organism>
<dbReference type="EMBL" id="JBEPMB010000013">
    <property type="protein sequence ID" value="MET3616167.1"/>
    <property type="molecule type" value="Genomic_DNA"/>
</dbReference>
<comment type="caution">
    <text evidence="1">The sequence shown here is derived from an EMBL/GenBank/DDBJ whole genome shotgun (WGS) entry which is preliminary data.</text>
</comment>
<gene>
    <name evidence="1" type="ORF">ABID16_004516</name>
</gene>
<evidence type="ECO:0000313" key="2">
    <source>
        <dbReference type="Proteomes" id="UP001549047"/>
    </source>
</evidence>
<dbReference type="Pfam" id="PF13289">
    <property type="entry name" value="SIR2_2"/>
    <property type="match status" value="1"/>
</dbReference>
<name>A0ABV2J5X0_9HYPH</name>
<dbReference type="Proteomes" id="UP001549047">
    <property type="component" value="Unassembled WGS sequence"/>
</dbReference>
<proteinExistence type="predicted"/>
<sequence length="442" mass="48011">MLQNIDLAAAVEYALDGMLNDRQVVLLGAGLSMAPPSSLPSAWTLAQEAKDKYDMQHGATRPPLSPDIEEQADFFFHRGELSTVYLANLIDQHAFAGVPNAGHNAAADFLLCGALRLGITTNVDNLIETAGHHLLGQVFVGIDGHSAAGAPISTSPLLKVHGCWTIDRPNTVWTQSQIEAEPVKSRIDHSAEWLTQQLLNRDLLIIGYSTDWTYLNAVLEKALGAVNPARILIVDPVASADYVAKAPFLSALGDGCVNGNFHLQASGAEFLGRLREQYSRSFVRQALMYGRATYGDLYGIAPTDDLLDPPQITNQEFWQTRRDLLGCEPFKPIVSRRPHAEPLVGLTILQLRRLGAVADGSYWLLDGNRFRVIRAANEALHKVEGRYAREAAPAVAPDVIIAVGAQDMGLPANVARAPTGSIARGASSRWITRDAAQQEFLQ</sequence>
<dbReference type="Gene3D" id="3.40.50.1220">
    <property type="entry name" value="TPP-binding domain"/>
    <property type="match status" value="1"/>
</dbReference>